<feature type="compositionally biased region" description="Pro residues" evidence="1">
    <location>
        <begin position="317"/>
        <end position="344"/>
    </location>
</feature>
<sequence>MQNLRGGGGGKRLVSRRQRKQRWGKRADGVQHDLPDHHIYGGHRPLSRFVSGLPVLTVQSGERRADNKTKRSQSGASFSGFLPAAATTIQSSSYLRTFERARIFLRLRFRRLCRFFLHFARIFPEEKETAASVERTPAWKHGKRDRVANPARPQGQTRGSARNVQALGSPQRGLTLAARARTALGGEGAGRGGGGRWLECFLFTFFFSFGKGLGCGGRSPPGPQKDKSPVFAAGDQPPLPSPPTRSPPPRSLTDKRAPNAEIHGSCEGIRKGKILHWSSQRFDSTESRLIYTTDLSRFYKGKKRGVDSRRSKAPVAPASPPCAPVRPPPLFPQPPPPPPPPALPLPRRALSLPH</sequence>
<accession>A0A8H8DH09</accession>
<dbReference type="EMBL" id="JAEFCI010009300">
    <property type="protein sequence ID" value="KAG5457896.1"/>
    <property type="molecule type" value="Genomic_DNA"/>
</dbReference>
<feature type="region of interest" description="Disordered" evidence="1">
    <location>
        <begin position="217"/>
        <end position="261"/>
    </location>
</feature>
<feature type="compositionally biased region" description="Low complexity" evidence="1">
    <location>
        <begin position="345"/>
        <end position="354"/>
    </location>
</feature>
<evidence type="ECO:0000256" key="1">
    <source>
        <dbReference type="SAM" id="MobiDB-lite"/>
    </source>
</evidence>
<evidence type="ECO:0000313" key="2">
    <source>
        <dbReference type="EMBL" id="KAG5457896.1"/>
    </source>
</evidence>
<dbReference type="Proteomes" id="UP000673691">
    <property type="component" value="Unassembled WGS sequence"/>
</dbReference>
<dbReference type="AlphaFoldDB" id="A0A8H8DH09"/>
<gene>
    <name evidence="2" type="ORF">BJ554DRAFT_1981</name>
</gene>
<feature type="compositionally biased region" description="Pro residues" evidence="1">
    <location>
        <begin position="237"/>
        <end position="250"/>
    </location>
</feature>
<feature type="compositionally biased region" description="Polar residues" evidence="1">
    <location>
        <begin position="154"/>
        <end position="168"/>
    </location>
</feature>
<proteinExistence type="predicted"/>
<comment type="caution">
    <text evidence="2">The sequence shown here is derived from an EMBL/GenBank/DDBJ whole genome shotgun (WGS) entry which is preliminary data.</text>
</comment>
<organism evidence="2 3">
    <name type="scientific">Olpidium bornovanus</name>
    <dbReference type="NCBI Taxonomy" id="278681"/>
    <lineage>
        <taxon>Eukaryota</taxon>
        <taxon>Fungi</taxon>
        <taxon>Fungi incertae sedis</taxon>
        <taxon>Olpidiomycota</taxon>
        <taxon>Olpidiomycotina</taxon>
        <taxon>Olpidiomycetes</taxon>
        <taxon>Olpidiales</taxon>
        <taxon>Olpidiaceae</taxon>
        <taxon>Olpidium</taxon>
    </lineage>
</organism>
<feature type="region of interest" description="Disordered" evidence="1">
    <location>
        <begin position="131"/>
        <end position="172"/>
    </location>
</feature>
<keyword evidence="3" id="KW-1185">Reference proteome</keyword>
<feature type="region of interest" description="Disordered" evidence="1">
    <location>
        <begin position="1"/>
        <end position="30"/>
    </location>
</feature>
<protein>
    <submittedName>
        <fullName evidence="2">Uncharacterized protein</fullName>
    </submittedName>
</protein>
<reference evidence="2 3" key="1">
    <citation type="journal article" name="Sci. Rep.">
        <title>Genome-scale phylogenetic analyses confirm Olpidium as the closest living zoosporic fungus to the non-flagellated, terrestrial fungi.</title>
        <authorList>
            <person name="Chang Y."/>
            <person name="Rochon D."/>
            <person name="Sekimoto S."/>
            <person name="Wang Y."/>
            <person name="Chovatia M."/>
            <person name="Sandor L."/>
            <person name="Salamov A."/>
            <person name="Grigoriev I.V."/>
            <person name="Stajich J.E."/>
            <person name="Spatafora J.W."/>
        </authorList>
    </citation>
    <scope>NUCLEOTIDE SEQUENCE [LARGE SCALE GENOMIC DNA]</scope>
    <source>
        <strain evidence="2">S191</strain>
    </source>
</reference>
<feature type="region of interest" description="Disordered" evidence="1">
    <location>
        <begin position="301"/>
        <end position="354"/>
    </location>
</feature>
<feature type="compositionally biased region" description="Gly residues" evidence="1">
    <location>
        <begin position="1"/>
        <end position="11"/>
    </location>
</feature>
<evidence type="ECO:0000313" key="3">
    <source>
        <dbReference type="Proteomes" id="UP000673691"/>
    </source>
</evidence>
<name>A0A8H8DH09_9FUNG</name>
<feature type="compositionally biased region" description="Basic residues" evidence="1">
    <location>
        <begin position="13"/>
        <end position="24"/>
    </location>
</feature>